<reference evidence="6 7" key="1">
    <citation type="journal article" date="2024" name="Commun. Biol.">
        <title>Comparative genomic analysis of thermophilic fungi reveals convergent evolutionary adaptations and gene losses.</title>
        <authorList>
            <person name="Steindorff A.S."/>
            <person name="Aguilar-Pontes M.V."/>
            <person name="Robinson A.J."/>
            <person name="Andreopoulos B."/>
            <person name="LaButti K."/>
            <person name="Kuo A."/>
            <person name="Mondo S."/>
            <person name="Riley R."/>
            <person name="Otillar R."/>
            <person name="Haridas S."/>
            <person name="Lipzen A."/>
            <person name="Grimwood J."/>
            <person name="Schmutz J."/>
            <person name="Clum A."/>
            <person name="Reid I.D."/>
            <person name="Moisan M.C."/>
            <person name="Butler G."/>
            <person name="Nguyen T.T.M."/>
            <person name="Dewar K."/>
            <person name="Conant G."/>
            <person name="Drula E."/>
            <person name="Henrissat B."/>
            <person name="Hansel C."/>
            <person name="Singer S."/>
            <person name="Hutchinson M.I."/>
            <person name="de Vries R.P."/>
            <person name="Natvig D.O."/>
            <person name="Powell A.J."/>
            <person name="Tsang A."/>
            <person name="Grigoriev I.V."/>
        </authorList>
    </citation>
    <scope>NUCLEOTIDE SEQUENCE [LARGE SCALE GENOMIC DNA]</scope>
    <source>
        <strain evidence="6 7">ATCC 24622</strain>
    </source>
</reference>
<comment type="caution">
    <text evidence="6">The sequence shown here is derived from an EMBL/GenBank/DDBJ whole genome shotgun (WGS) entry which is preliminary data.</text>
</comment>
<dbReference type="SUPFAM" id="SSF161084">
    <property type="entry name" value="MAPEG domain-like"/>
    <property type="match status" value="1"/>
</dbReference>
<accession>A0ABR3XXW4</accession>
<keyword evidence="3 5" id="KW-1133">Transmembrane helix</keyword>
<feature type="transmembrane region" description="Helical" evidence="5">
    <location>
        <begin position="132"/>
        <end position="149"/>
    </location>
</feature>
<organism evidence="6 7">
    <name type="scientific">Phialemonium thermophilum</name>
    <dbReference type="NCBI Taxonomy" id="223376"/>
    <lineage>
        <taxon>Eukaryota</taxon>
        <taxon>Fungi</taxon>
        <taxon>Dikarya</taxon>
        <taxon>Ascomycota</taxon>
        <taxon>Pezizomycotina</taxon>
        <taxon>Sordariomycetes</taxon>
        <taxon>Sordariomycetidae</taxon>
        <taxon>Cephalothecales</taxon>
        <taxon>Cephalothecaceae</taxon>
        <taxon>Phialemonium</taxon>
    </lineage>
</organism>
<keyword evidence="2 5" id="KW-0812">Transmembrane</keyword>
<sequence>MASLLDLSKNNLSYYTVPAVMVVTYLPHFYASVRAGRNYSLAYPRSTPERLAKAADLDKQTIRRIQRAEAATANGLETLGLYAAGVVAGNVSGMGIRKLNVLTLGYLAVRIIYNYLYVIAQDNSRRAPLRSLSWLVGLGIISSLFVWAGHWPAREVMAKETGLPCIDMSR</sequence>
<evidence type="ECO:0000256" key="5">
    <source>
        <dbReference type="SAM" id="Phobius"/>
    </source>
</evidence>
<dbReference type="Gene3D" id="1.20.120.550">
    <property type="entry name" value="Membrane associated eicosanoid/glutathione metabolism-like domain"/>
    <property type="match status" value="1"/>
</dbReference>
<evidence type="ECO:0000313" key="7">
    <source>
        <dbReference type="Proteomes" id="UP001586593"/>
    </source>
</evidence>
<dbReference type="Proteomes" id="UP001586593">
    <property type="component" value="Unassembled WGS sequence"/>
</dbReference>
<evidence type="ECO:0000256" key="3">
    <source>
        <dbReference type="ARBA" id="ARBA00022989"/>
    </source>
</evidence>
<keyword evidence="7" id="KW-1185">Reference proteome</keyword>
<evidence type="ECO:0000313" key="6">
    <source>
        <dbReference type="EMBL" id="KAL1880505.1"/>
    </source>
</evidence>
<dbReference type="InterPro" id="IPR001129">
    <property type="entry name" value="Membr-assoc_MAPEG"/>
</dbReference>
<dbReference type="PANTHER" id="PTHR35371">
    <property type="entry name" value="INNER MEMBRANE PROTEIN"/>
    <property type="match status" value="1"/>
</dbReference>
<name>A0ABR3XXW4_9PEZI</name>
<evidence type="ECO:0000256" key="1">
    <source>
        <dbReference type="ARBA" id="ARBA00004370"/>
    </source>
</evidence>
<comment type="subcellular location">
    <subcellularLocation>
        <location evidence="1">Membrane</location>
    </subcellularLocation>
</comment>
<gene>
    <name evidence="6" type="ORF">VTK73DRAFT_5892</name>
</gene>
<evidence type="ECO:0008006" key="8">
    <source>
        <dbReference type="Google" id="ProtNLM"/>
    </source>
</evidence>
<keyword evidence="4 5" id="KW-0472">Membrane</keyword>
<proteinExistence type="predicted"/>
<feature type="transmembrane region" description="Helical" evidence="5">
    <location>
        <begin position="99"/>
        <end position="120"/>
    </location>
</feature>
<evidence type="ECO:0000256" key="2">
    <source>
        <dbReference type="ARBA" id="ARBA00022692"/>
    </source>
</evidence>
<dbReference type="InterPro" id="IPR023352">
    <property type="entry name" value="MAPEG-like_dom_sf"/>
</dbReference>
<evidence type="ECO:0000256" key="4">
    <source>
        <dbReference type="ARBA" id="ARBA00023136"/>
    </source>
</evidence>
<dbReference type="Pfam" id="PF01124">
    <property type="entry name" value="MAPEG"/>
    <property type="match status" value="1"/>
</dbReference>
<dbReference type="EMBL" id="JAZHXJ010000033">
    <property type="protein sequence ID" value="KAL1880505.1"/>
    <property type="molecule type" value="Genomic_DNA"/>
</dbReference>
<protein>
    <recommendedName>
        <fullName evidence="8">MAPEG family protein</fullName>
    </recommendedName>
</protein>
<feature type="transmembrane region" description="Helical" evidence="5">
    <location>
        <begin position="12"/>
        <end position="31"/>
    </location>
</feature>
<dbReference type="PANTHER" id="PTHR35371:SF1">
    <property type="entry name" value="BLR7753 PROTEIN"/>
    <property type="match status" value="1"/>
</dbReference>